<dbReference type="KEGG" id="mech:Q9L42_013505"/>
<keyword evidence="7" id="KW-1185">Reference proteome</keyword>
<dbReference type="Pfam" id="PF01548">
    <property type="entry name" value="DEDD_Tnp_IS110"/>
    <property type="match status" value="1"/>
</dbReference>
<dbReference type="PANTHER" id="PTHR33055">
    <property type="entry name" value="TRANSPOSASE FOR INSERTION SEQUENCE ELEMENT IS1111A"/>
    <property type="match status" value="1"/>
</dbReference>
<dbReference type="InterPro" id="IPR002525">
    <property type="entry name" value="Transp_IS110-like_N"/>
</dbReference>
<dbReference type="AlphaFoldDB" id="A0AAU7NXH6"/>
<protein>
    <submittedName>
        <fullName evidence="5">IS110 family transposase</fullName>
    </submittedName>
</protein>
<organism evidence="5 7">
    <name type="scientific">Methylomarinum roseum</name>
    <dbReference type="NCBI Taxonomy" id="3067653"/>
    <lineage>
        <taxon>Bacteria</taxon>
        <taxon>Pseudomonadati</taxon>
        <taxon>Pseudomonadota</taxon>
        <taxon>Gammaproteobacteria</taxon>
        <taxon>Methylococcales</taxon>
        <taxon>Methylococcaceae</taxon>
        <taxon>Methylomarinum</taxon>
    </lineage>
</organism>
<dbReference type="PANTHER" id="PTHR33055:SF3">
    <property type="entry name" value="PUTATIVE TRANSPOSASE FOR IS117-RELATED"/>
    <property type="match status" value="1"/>
</dbReference>
<dbReference type="KEGG" id="mech:Q9L42_007765"/>
<evidence type="ECO:0000313" key="7">
    <source>
        <dbReference type="Proteomes" id="UP001225378"/>
    </source>
</evidence>
<evidence type="ECO:0000313" key="4">
    <source>
        <dbReference type="EMBL" id="XBS19730.1"/>
    </source>
</evidence>
<dbReference type="EMBL" id="CP157743">
    <property type="protein sequence ID" value="XBS21668.1"/>
    <property type="molecule type" value="Genomic_DNA"/>
</dbReference>
<dbReference type="EMBL" id="CP157743">
    <property type="protein sequence ID" value="XBS19378.1"/>
    <property type="molecule type" value="Genomic_DNA"/>
</dbReference>
<dbReference type="GO" id="GO:0006313">
    <property type="term" value="P:DNA transposition"/>
    <property type="evidence" value="ECO:0007669"/>
    <property type="project" value="InterPro"/>
</dbReference>
<gene>
    <name evidence="5" type="ORF">Q9L42_005965</name>
    <name evidence="6" type="ORF">Q9L42_007765</name>
    <name evidence="3" type="ORF">Q9L42_013505</name>
    <name evidence="4" type="ORF">Q9L42_015385</name>
</gene>
<dbReference type="Pfam" id="PF02371">
    <property type="entry name" value="Transposase_20"/>
    <property type="match status" value="1"/>
</dbReference>
<dbReference type="GO" id="GO:0003677">
    <property type="term" value="F:DNA binding"/>
    <property type="evidence" value="ECO:0007669"/>
    <property type="project" value="InterPro"/>
</dbReference>
<evidence type="ECO:0000259" key="2">
    <source>
        <dbReference type="Pfam" id="PF02371"/>
    </source>
</evidence>
<dbReference type="EMBL" id="CP157743">
    <property type="protein sequence ID" value="XBS19730.1"/>
    <property type="molecule type" value="Genomic_DNA"/>
</dbReference>
<accession>A0AAU7NXH6</accession>
<dbReference type="KEGG" id="mech:Q9L42_005965"/>
<evidence type="ECO:0000313" key="3">
    <source>
        <dbReference type="EMBL" id="XBS19378.1"/>
    </source>
</evidence>
<dbReference type="RefSeq" id="WP_305907107.1">
    <property type="nucleotide sequence ID" value="NZ_CP157743.1"/>
</dbReference>
<proteinExistence type="predicted"/>
<dbReference type="EMBL" id="CP157743">
    <property type="protein sequence ID" value="XBS22009.1"/>
    <property type="molecule type" value="Genomic_DNA"/>
</dbReference>
<name>A0AAU7NXH6_9GAMM</name>
<feature type="domain" description="Transposase IS110-like N-terminal" evidence="1">
    <location>
        <begin position="6"/>
        <end position="142"/>
    </location>
</feature>
<dbReference type="GO" id="GO:0004803">
    <property type="term" value="F:transposase activity"/>
    <property type="evidence" value="ECO:0007669"/>
    <property type="project" value="InterPro"/>
</dbReference>
<evidence type="ECO:0000313" key="5">
    <source>
        <dbReference type="EMBL" id="XBS21668.1"/>
    </source>
</evidence>
<dbReference type="Proteomes" id="UP001225378">
    <property type="component" value="Chromosome"/>
</dbReference>
<evidence type="ECO:0000313" key="6">
    <source>
        <dbReference type="EMBL" id="XBS22009.1"/>
    </source>
</evidence>
<dbReference type="KEGG" id="mech:Q9L42_015385"/>
<dbReference type="NCBIfam" id="NF033542">
    <property type="entry name" value="transpos_IS110"/>
    <property type="match status" value="1"/>
</dbReference>
<dbReference type="InterPro" id="IPR003346">
    <property type="entry name" value="Transposase_20"/>
</dbReference>
<reference evidence="5 7" key="1">
    <citation type="journal article" date="2024" name="Microbiology">
        <title>Methylomarinum rosea sp. nov., a novel halophilic methanotrophic bacterium from the hypersaline Lake Elton.</title>
        <authorList>
            <person name="Suleimanov R.Z."/>
            <person name="Oshkin I.Y."/>
            <person name="Danilova O.V."/>
            <person name="Suzina N.E."/>
            <person name="Dedysh S.N."/>
        </authorList>
    </citation>
    <scope>NUCLEOTIDE SEQUENCE [LARGE SCALE GENOMIC DNA]</scope>
    <source>
        <strain evidence="5 7">Ch1-1</strain>
    </source>
</reference>
<dbReference type="InterPro" id="IPR047650">
    <property type="entry name" value="Transpos_IS110"/>
</dbReference>
<sequence>MNLNVVGLDIAKLVFHMFMMQDGKAKKKKLKRSELLAFVAQMPVSVIAMEACGGAHHWARAFQALGHEVVLLNTRFVKAFVVGNKNDYNDAEAIYTAACQPNKRSVAIKGIEQQDLAMLQGVRRGKVDERTALVNQMRGYLAERGIVLPRSVNQFRKQLPSILEDGENDLSTLSRKLFAEQYQALKALDEAIRALDREITAVCQNNALARRLLDIPGIGPLTAILATADVGDGKGYDSSRDYAASLGVVPRQHSSGDKQVLLGISKRGNRQLRTSLIHGARAVLKYCGDKSDPLSLWLKGLIERRGFNKAAVALANKNARIIWALATRGGDYVPQMA</sequence>
<evidence type="ECO:0000259" key="1">
    <source>
        <dbReference type="Pfam" id="PF01548"/>
    </source>
</evidence>
<feature type="domain" description="Transposase IS116/IS110/IS902 C-terminal" evidence="2">
    <location>
        <begin position="210"/>
        <end position="284"/>
    </location>
</feature>